<keyword evidence="6" id="KW-0378">Hydrolase</keyword>
<feature type="transmembrane region" description="Helical" evidence="10">
    <location>
        <begin position="38"/>
        <end position="61"/>
    </location>
</feature>
<proteinExistence type="inferred from homology"/>
<evidence type="ECO:0000256" key="4">
    <source>
        <dbReference type="ARBA" id="ARBA00022692"/>
    </source>
</evidence>
<name>A0ABV1XFA6_9ACTN</name>
<evidence type="ECO:0000256" key="3">
    <source>
        <dbReference type="ARBA" id="ARBA00022475"/>
    </source>
</evidence>
<dbReference type="NCBIfam" id="TIGR03919">
    <property type="entry name" value="T7SS_EccB"/>
    <property type="match status" value="1"/>
</dbReference>
<keyword evidence="5" id="KW-0547">Nucleotide-binding</keyword>
<reference evidence="11 12" key="1">
    <citation type="submission" date="2024-06" db="EMBL/GenBank/DDBJ databases">
        <title>The Natural Products Discovery Center: Release of the First 8490 Sequenced Strains for Exploring Actinobacteria Biosynthetic Diversity.</title>
        <authorList>
            <person name="Kalkreuter E."/>
            <person name="Kautsar S.A."/>
            <person name="Yang D."/>
            <person name="Bader C.D."/>
            <person name="Teijaro C.N."/>
            <person name="Fluegel L."/>
            <person name="Davis C.M."/>
            <person name="Simpson J.R."/>
            <person name="Lauterbach L."/>
            <person name="Steele A.D."/>
            <person name="Gui C."/>
            <person name="Meng S."/>
            <person name="Li G."/>
            <person name="Viehrig K."/>
            <person name="Ye F."/>
            <person name="Su P."/>
            <person name="Kiefer A.F."/>
            <person name="Nichols A."/>
            <person name="Cepeda A.J."/>
            <person name="Yan W."/>
            <person name="Fan B."/>
            <person name="Jiang Y."/>
            <person name="Adhikari A."/>
            <person name="Zheng C.-J."/>
            <person name="Schuster L."/>
            <person name="Cowan T.M."/>
            <person name="Smanski M.J."/>
            <person name="Chevrette M.G."/>
            <person name="De Carvalho L.P.S."/>
            <person name="Shen B."/>
        </authorList>
    </citation>
    <scope>NUCLEOTIDE SEQUENCE [LARGE SCALE GENOMIC DNA]</scope>
    <source>
        <strain evidence="11 12">NPDC000234</strain>
    </source>
</reference>
<dbReference type="Gene3D" id="3.30.2390.20">
    <property type="entry name" value="Type VII secretion system EccB, repeat 1 domain"/>
    <property type="match status" value="1"/>
</dbReference>
<keyword evidence="12" id="KW-1185">Reference proteome</keyword>
<evidence type="ECO:0000256" key="7">
    <source>
        <dbReference type="ARBA" id="ARBA00022840"/>
    </source>
</evidence>
<comment type="similarity">
    <text evidence="2">Belongs to the EccB family.</text>
</comment>
<evidence type="ECO:0000256" key="8">
    <source>
        <dbReference type="ARBA" id="ARBA00022989"/>
    </source>
</evidence>
<dbReference type="InterPro" id="IPR042485">
    <property type="entry name" value="T7SS_EccB_R3"/>
</dbReference>
<protein>
    <submittedName>
        <fullName evidence="11">Type VII secretion protein EccB</fullName>
    </submittedName>
</protein>
<evidence type="ECO:0000256" key="10">
    <source>
        <dbReference type="SAM" id="Phobius"/>
    </source>
</evidence>
<evidence type="ECO:0000256" key="1">
    <source>
        <dbReference type="ARBA" id="ARBA00004162"/>
    </source>
</evidence>
<evidence type="ECO:0000313" key="11">
    <source>
        <dbReference type="EMBL" id="MER7187679.1"/>
    </source>
</evidence>
<keyword evidence="8 10" id="KW-1133">Transmembrane helix</keyword>
<accession>A0ABV1XFA6</accession>
<evidence type="ECO:0000256" key="9">
    <source>
        <dbReference type="ARBA" id="ARBA00023136"/>
    </source>
</evidence>
<evidence type="ECO:0000313" key="12">
    <source>
        <dbReference type="Proteomes" id="UP001474181"/>
    </source>
</evidence>
<dbReference type="Gene3D" id="2.40.50.910">
    <property type="entry name" value="Type VII secretion system EccB, repeat 3 domain"/>
    <property type="match status" value="1"/>
</dbReference>
<dbReference type="PANTHER" id="PTHR40765:SF2">
    <property type="entry name" value="ESX-2 SECRETION SYSTEM ATPASE ECCB2"/>
    <property type="match status" value="1"/>
</dbReference>
<keyword evidence="7" id="KW-0067">ATP-binding</keyword>
<dbReference type="PANTHER" id="PTHR40765">
    <property type="entry name" value="ESX-2 SECRETION SYSTEM ATPASE ECCB2"/>
    <property type="match status" value="1"/>
</dbReference>
<dbReference type="EMBL" id="JBEPEK010000879">
    <property type="protein sequence ID" value="MER7187679.1"/>
    <property type="molecule type" value="Genomic_DNA"/>
</dbReference>
<dbReference type="InterPro" id="IPR044857">
    <property type="entry name" value="T7SS_EccB_R1"/>
</dbReference>
<dbReference type="Pfam" id="PF05108">
    <property type="entry name" value="T7SS_ESX1_EccB"/>
    <property type="match status" value="2"/>
</dbReference>
<keyword evidence="3" id="KW-1003">Cell membrane</keyword>
<keyword evidence="4 10" id="KW-0812">Transmembrane</keyword>
<evidence type="ECO:0000256" key="5">
    <source>
        <dbReference type="ARBA" id="ARBA00022741"/>
    </source>
</evidence>
<sequence>MQTRRDHVQAYQFAMGRLASALVSGDPGRGDSPTRRSALGSVFGVGMAVLLCAGFGVYGLISPAAKDDWRKDGAIVLEEDTGNRYVYANGELRPVRNYASALLIAGERTAPETVAAKSLAGVPHGTPVGIQGAPDTVPTASALATGAWARCLPGQGAQNAKKAAGQGQALLFGGSAAALAALPAGRQVLLTGPGDTRYLLLRGAKYPVPGDSTLIALGLDDQAALPATADWLAAVPTGAALAAPVPAGAGKAAGQVAGQTAKIGQLFRTSTDGTGNTGSTVHYYVMRSDGLARVNATEYALLAARPGAPAPRQVGQSDIAVAPVSADDATTGRVPDLSGVRALAGGTVCLTEASDGRARITVGTPGAGGIVLPAGGGVLAVPDNSPAGDRTEYLITEQGLKYRIADTDAERALGFGDGKRRLALPAGVLALVPDGPALSRAAAAKS</sequence>
<comment type="subcellular location">
    <subcellularLocation>
        <location evidence="1">Cell membrane</location>
        <topology evidence="1">Single-pass membrane protein</topology>
    </subcellularLocation>
</comment>
<keyword evidence="9 10" id="KW-0472">Membrane</keyword>
<dbReference type="InterPro" id="IPR007795">
    <property type="entry name" value="T7SS_EccB"/>
</dbReference>
<dbReference type="Proteomes" id="UP001474181">
    <property type="component" value="Unassembled WGS sequence"/>
</dbReference>
<gene>
    <name evidence="11" type="primary">eccB</name>
    <name evidence="11" type="ORF">ABT404_50895</name>
</gene>
<dbReference type="RefSeq" id="WP_350792277.1">
    <property type="nucleotide sequence ID" value="NZ_JBEPEK010000879.1"/>
</dbReference>
<evidence type="ECO:0000256" key="6">
    <source>
        <dbReference type="ARBA" id="ARBA00022801"/>
    </source>
</evidence>
<comment type="caution">
    <text evidence="11">The sequence shown here is derived from an EMBL/GenBank/DDBJ whole genome shotgun (WGS) entry which is preliminary data.</text>
</comment>
<organism evidence="11 12">
    <name type="scientific">Streptomyces hyaluromycini</name>
    <dbReference type="NCBI Taxonomy" id="1377993"/>
    <lineage>
        <taxon>Bacteria</taxon>
        <taxon>Bacillati</taxon>
        <taxon>Actinomycetota</taxon>
        <taxon>Actinomycetes</taxon>
        <taxon>Kitasatosporales</taxon>
        <taxon>Streptomycetaceae</taxon>
        <taxon>Streptomyces</taxon>
    </lineage>
</organism>
<evidence type="ECO:0000256" key="2">
    <source>
        <dbReference type="ARBA" id="ARBA00008149"/>
    </source>
</evidence>